<dbReference type="AlphaFoldDB" id="A0A8H6F8Y5"/>
<proteinExistence type="predicted"/>
<comment type="caution">
    <text evidence="1">The sequence shown here is derived from an EMBL/GenBank/DDBJ whole genome shotgun (WGS) entry which is preliminary data.</text>
</comment>
<keyword evidence="2" id="KW-1185">Reference proteome</keyword>
<name>A0A8H6F8Y5_9LECA</name>
<protein>
    <submittedName>
        <fullName evidence="1">Uncharacterized protein</fullName>
    </submittedName>
</protein>
<evidence type="ECO:0000313" key="1">
    <source>
        <dbReference type="EMBL" id="KAF6219004.1"/>
    </source>
</evidence>
<dbReference type="GeneID" id="59333954"/>
<gene>
    <name evidence="1" type="ORF">HO133_005548</name>
</gene>
<dbReference type="RefSeq" id="XP_037148439.1">
    <property type="nucleotide sequence ID" value="XM_037296457.1"/>
</dbReference>
<reference evidence="1 2" key="1">
    <citation type="journal article" date="2020" name="Genomics">
        <title>Complete, high-quality genomes from long-read metagenomic sequencing of two wolf lichen thalli reveals enigmatic genome architecture.</title>
        <authorList>
            <person name="McKenzie S.K."/>
            <person name="Walston R.F."/>
            <person name="Allen J.L."/>
        </authorList>
    </citation>
    <scope>NUCLEOTIDE SEQUENCE [LARGE SCALE GENOMIC DNA]</scope>
    <source>
        <strain evidence="1">WasteWater1</strain>
    </source>
</reference>
<dbReference type="Proteomes" id="UP000593566">
    <property type="component" value="Unassembled WGS sequence"/>
</dbReference>
<sequence>MSTSKVFLSGSSEALNVHPVLSPASKKDLEDALDETMSAEDAQKKAWVEDNRRDLFNAFATGRKVDLSSHKNIEVFSAVEGTDEDLPMRKSMRGTQTVQKVMLYVEGTEWTRSSRVLDNLAAMIQAEDAGFPDDEDWAVVEKPVGGLGFKHCKS</sequence>
<organism evidence="1 2">
    <name type="scientific">Letharia lupina</name>
    <dbReference type="NCBI Taxonomy" id="560253"/>
    <lineage>
        <taxon>Eukaryota</taxon>
        <taxon>Fungi</taxon>
        <taxon>Dikarya</taxon>
        <taxon>Ascomycota</taxon>
        <taxon>Pezizomycotina</taxon>
        <taxon>Lecanoromycetes</taxon>
        <taxon>OSLEUM clade</taxon>
        <taxon>Lecanoromycetidae</taxon>
        <taxon>Lecanorales</taxon>
        <taxon>Lecanorineae</taxon>
        <taxon>Parmeliaceae</taxon>
        <taxon>Letharia</taxon>
    </lineage>
</organism>
<accession>A0A8H6F8Y5</accession>
<dbReference type="EMBL" id="JACCJB010000021">
    <property type="protein sequence ID" value="KAF6219004.1"/>
    <property type="molecule type" value="Genomic_DNA"/>
</dbReference>
<evidence type="ECO:0000313" key="2">
    <source>
        <dbReference type="Proteomes" id="UP000593566"/>
    </source>
</evidence>